<dbReference type="Gene3D" id="2.40.420.20">
    <property type="match status" value="1"/>
</dbReference>
<dbReference type="Gene3D" id="2.40.30.170">
    <property type="match status" value="1"/>
</dbReference>
<dbReference type="Gene3D" id="2.40.50.100">
    <property type="match status" value="1"/>
</dbReference>
<dbReference type="SUPFAM" id="SSF111369">
    <property type="entry name" value="HlyD-like secretion proteins"/>
    <property type="match status" value="1"/>
</dbReference>
<gene>
    <name evidence="6" type="ORF">SAMN05660831_01485</name>
</gene>
<comment type="similarity">
    <text evidence="1">Belongs to the membrane fusion protein (MFP) (TC 8.A.1) family.</text>
</comment>
<feature type="signal peptide" evidence="4">
    <location>
        <begin position="1"/>
        <end position="20"/>
    </location>
</feature>
<reference evidence="6 7" key="1">
    <citation type="submission" date="2016-10" db="EMBL/GenBank/DDBJ databases">
        <authorList>
            <person name="de Groot N.N."/>
        </authorList>
    </citation>
    <scope>NUCLEOTIDE SEQUENCE [LARGE SCALE GENOMIC DNA]</scope>
    <source>
        <strain evidence="6 7">HL3</strain>
    </source>
</reference>
<dbReference type="InterPro" id="IPR058624">
    <property type="entry name" value="MdtA-like_HH"/>
</dbReference>
<dbReference type="Gene3D" id="1.10.287.470">
    <property type="entry name" value="Helix hairpin bin"/>
    <property type="match status" value="1"/>
</dbReference>
<feature type="compositionally biased region" description="Basic and acidic residues" evidence="3">
    <location>
        <begin position="32"/>
        <end position="42"/>
    </location>
</feature>
<dbReference type="OrthoDB" id="5730196at2"/>
<protein>
    <submittedName>
        <fullName evidence="6">RND family efflux transporter, MFP subunit</fullName>
    </submittedName>
</protein>
<keyword evidence="2" id="KW-0175">Coiled coil</keyword>
<name>A0A1I1RJR2_9GAMM</name>
<evidence type="ECO:0000256" key="4">
    <source>
        <dbReference type="SAM" id="SignalP"/>
    </source>
</evidence>
<feature type="coiled-coil region" evidence="2">
    <location>
        <begin position="104"/>
        <end position="176"/>
    </location>
</feature>
<dbReference type="NCBIfam" id="TIGR01730">
    <property type="entry name" value="RND_mfp"/>
    <property type="match status" value="1"/>
</dbReference>
<dbReference type="AlphaFoldDB" id="A0A1I1RJR2"/>
<dbReference type="Pfam" id="PF25876">
    <property type="entry name" value="HH_MFP_RND"/>
    <property type="match status" value="1"/>
</dbReference>
<keyword evidence="7" id="KW-1185">Reference proteome</keyword>
<dbReference type="RefSeq" id="WP_093428132.1">
    <property type="nucleotide sequence ID" value="NZ_FOMJ01000004.1"/>
</dbReference>
<dbReference type="STRING" id="1123397.SAMN05660831_01485"/>
<keyword evidence="4" id="KW-0732">Signal</keyword>
<evidence type="ECO:0000256" key="3">
    <source>
        <dbReference type="SAM" id="MobiDB-lite"/>
    </source>
</evidence>
<evidence type="ECO:0000256" key="2">
    <source>
        <dbReference type="SAM" id="Coils"/>
    </source>
</evidence>
<evidence type="ECO:0000313" key="7">
    <source>
        <dbReference type="Proteomes" id="UP000198611"/>
    </source>
</evidence>
<dbReference type="GO" id="GO:1990281">
    <property type="term" value="C:efflux pump complex"/>
    <property type="evidence" value="ECO:0007669"/>
    <property type="project" value="TreeGrafter"/>
</dbReference>
<evidence type="ECO:0000313" key="6">
    <source>
        <dbReference type="EMBL" id="SFD34566.1"/>
    </source>
</evidence>
<feature type="chain" id="PRO_5011738682" evidence="4">
    <location>
        <begin position="21"/>
        <end position="357"/>
    </location>
</feature>
<organism evidence="6 7">
    <name type="scientific">Thiohalospira halophila DSM 15071</name>
    <dbReference type="NCBI Taxonomy" id="1123397"/>
    <lineage>
        <taxon>Bacteria</taxon>
        <taxon>Pseudomonadati</taxon>
        <taxon>Pseudomonadota</taxon>
        <taxon>Gammaproteobacteria</taxon>
        <taxon>Thiohalospirales</taxon>
        <taxon>Thiohalospiraceae</taxon>
        <taxon>Thiohalospira</taxon>
    </lineage>
</organism>
<dbReference type="EMBL" id="FOMJ01000004">
    <property type="protein sequence ID" value="SFD34566.1"/>
    <property type="molecule type" value="Genomic_DNA"/>
</dbReference>
<feature type="domain" description="Multidrug resistance protein MdtA-like alpha-helical hairpin" evidence="5">
    <location>
        <begin position="111"/>
        <end position="180"/>
    </location>
</feature>
<evidence type="ECO:0000259" key="5">
    <source>
        <dbReference type="Pfam" id="PF25876"/>
    </source>
</evidence>
<dbReference type="InterPro" id="IPR006143">
    <property type="entry name" value="RND_pump_MFP"/>
</dbReference>
<proteinExistence type="inferred from homology"/>
<sequence length="357" mass="37658">MPSRLLPLLALFALLPVACGGEGQETPADGGSEEKTEAAADESPRVVRTVTVEAGERAVWSLVGTVHARHEAERGFRVGGELAERPADAGDRVAAGEVLARLDDRDLQREYDAAAARVAEAEARALFARSEVARLADLVADENVSQREYDRAESEAEAAHRAVEAARAERALAENRLDYATLRAPADGTVMEVLAEPGEVLGTGEPVVRFARGPREVEVAIPAGRREAALEQARLPGGGRAELRDLAAGADPATRTWRARYTLPEGAADHPLGSTLRLTFQPAEPVVRVPAGAVADDGQGTAVWAVVDGAVERRSVEVVALGQESAEVRGLEPGVEVVAAGTHTLQPGQAVRVRTGR</sequence>
<feature type="region of interest" description="Disordered" evidence="3">
    <location>
        <begin position="23"/>
        <end position="42"/>
    </location>
</feature>
<evidence type="ECO:0000256" key="1">
    <source>
        <dbReference type="ARBA" id="ARBA00009477"/>
    </source>
</evidence>
<dbReference type="Proteomes" id="UP000198611">
    <property type="component" value="Unassembled WGS sequence"/>
</dbReference>
<dbReference type="GO" id="GO:0015562">
    <property type="term" value="F:efflux transmembrane transporter activity"/>
    <property type="evidence" value="ECO:0007669"/>
    <property type="project" value="TreeGrafter"/>
</dbReference>
<dbReference type="PANTHER" id="PTHR30469">
    <property type="entry name" value="MULTIDRUG RESISTANCE PROTEIN MDTA"/>
    <property type="match status" value="1"/>
</dbReference>
<dbReference type="PANTHER" id="PTHR30469:SF18">
    <property type="entry name" value="RESISTANCE-NODULATION-CELL DIVISION (RND) EFFLUX MEMBRANE FUSION PROTEIN-RELATED"/>
    <property type="match status" value="1"/>
</dbReference>
<accession>A0A1I1RJR2</accession>